<keyword evidence="6" id="KW-1185">Reference proteome</keyword>
<evidence type="ECO:0000256" key="1">
    <source>
        <dbReference type="ARBA" id="ARBA00023157"/>
    </source>
</evidence>
<dbReference type="PROSITE" id="PS01180">
    <property type="entry name" value="CUB"/>
    <property type="match status" value="1"/>
</dbReference>
<dbReference type="Pfam" id="PF00431">
    <property type="entry name" value="CUB"/>
    <property type="match status" value="1"/>
</dbReference>
<organism evidence="5 6">
    <name type="scientific">Acanthoscelides obtectus</name>
    <name type="common">Bean weevil</name>
    <name type="synonym">Bruchus obtectus</name>
    <dbReference type="NCBI Taxonomy" id="200917"/>
    <lineage>
        <taxon>Eukaryota</taxon>
        <taxon>Metazoa</taxon>
        <taxon>Ecdysozoa</taxon>
        <taxon>Arthropoda</taxon>
        <taxon>Hexapoda</taxon>
        <taxon>Insecta</taxon>
        <taxon>Pterygota</taxon>
        <taxon>Neoptera</taxon>
        <taxon>Endopterygota</taxon>
        <taxon>Coleoptera</taxon>
        <taxon>Polyphaga</taxon>
        <taxon>Cucujiformia</taxon>
        <taxon>Chrysomeloidea</taxon>
        <taxon>Chrysomelidae</taxon>
        <taxon>Bruchinae</taxon>
        <taxon>Bruchini</taxon>
        <taxon>Acanthoscelides</taxon>
    </lineage>
</organism>
<feature type="signal peptide" evidence="3">
    <location>
        <begin position="1"/>
        <end position="18"/>
    </location>
</feature>
<dbReference type="InterPro" id="IPR052129">
    <property type="entry name" value="Spermadhesin-Link_domain"/>
</dbReference>
<sequence>MFAVLFLFSLELPLFTFANSNCSRVITDKEFALRFPNNSASNETCKFRFEGPNCPTYYTLDFEEFKLKDSANCSEEKLEVNGVAVCGTVHGITRYFAGNGALILQLKIRNDSTVKVFVKRSDCDVGLKTRFKDVEETTKTDVLVDIQKLQLVNERTEILDDDSDPEIRPAIIKSIYFFAAPEDSDPEVIPRIHHTQKETLNPRYDKFECNQNGNYSPYSEKCRNSARSNTGEGCIELDYLRGYFKSPGYPFYYPGNLNVCYRFRVQPGYCAVRIFMNDFQIEDSFRCSKDYFLIPGDYFKYCGVDLFGKTVTLDLTATQYAVIRFVSDSFWCGRGFTGLFEQIACQQPYNPINPTTEIAPTPFPTPIPREKPTSCDAVIREKRFSIRVDGRFDMCHFRLFKSSEEVCKFRLFFRYFNTDCQGDTLIINGRNYCGNLTGQTVTVPVNIYNQNDVKDITYKSTRRTSYSFKEDFIIIDGEQLSDDCSIVEPEVPAQRLLERPNRNDSITTGARRKV</sequence>
<dbReference type="PANTHER" id="PTHR46908:SF4">
    <property type="entry name" value="TUMOR NECROSIS FACTOR-INDUCIBLE GENE 6 PROTEIN"/>
    <property type="match status" value="1"/>
</dbReference>
<protein>
    <recommendedName>
        <fullName evidence="4">CUB domain-containing protein</fullName>
    </recommendedName>
</protein>
<feature type="chain" id="PRO_5040342752" description="CUB domain-containing protein" evidence="3">
    <location>
        <begin position="19"/>
        <end position="514"/>
    </location>
</feature>
<dbReference type="AlphaFoldDB" id="A0A9P0LAV3"/>
<dbReference type="EMBL" id="CAKOFQ010007073">
    <property type="protein sequence ID" value="CAH1989798.1"/>
    <property type="molecule type" value="Genomic_DNA"/>
</dbReference>
<dbReference type="InterPro" id="IPR035914">
    <property type="entry name" value="Sperma_CUB_dom_sf"/>
</dbReference>
<dbReference type="OrthoDB" id="6369184at2759"/>
<gene>
    <name evidence="5" type="ORF">ACAOBT_LOCUS19294</name>
</gene>
<dbReference type="PANTHER" id="PTHR46908">
    <property type="entry name" value="CUBILIN-LIKE PROTEIN"/>
    <property type="match status" value="1"/>
</dbReference>
<comment type="caution">
    <text evidence="5">The sequence shown here is derived from an EMBL/GenBank/DDBJ whole genome shotgun (WGS) entry which is preliminary data.</text>
</comment>
<dbReference type="CDD" id="cd00041">
    <property type="entry name" value="CUB"/>
    <property type="match status" value="1"/>
</dbReference>
<dbReference type="Gene3D" id="2.60.120.290">
    <property type="entry name" value="Spermadhesin, CUB domain"/>
    <property type="match status" value="1"/>
</dbReference>
<dbReference type="Proteomes" id="UP001152888">
    <property type="component" value="Unassembled WGS sequence"/>
</dbReference>
<evidence type="ECO:0000259" key="4">
    <source>
        <dbReference type="PROSITE" id="PS01180"/>
    </source>
</evidence>
<name>A0A9P0LAV3_ACAOB</name>
<evidence type="ECO:0000313" key="5">
    <source>
        <dbReference type="EMBL" id="CAH1989798.1"/>
    </source>
</evidence>
<evidence type="ECO:0000313" key="6">
    <source>
        <dbReference type="Proteomes" id="UP001152888"/>
    </source>
</evidence>
<keyword evidence="1" id="KW-1015">Disulfide bond</keyword>
<dbReference type="InterPro" id="IPR000859">
    <property type="entry name" value="CUB_dom"/>
</dbReference>
<dbReference type="SMART" id="SM00042">
    <property type="entry name" value="CUB"/>
    <property type="match status" value="1"/>
</dbReference>
<feature type="domain" description="CUB" evidence="4">
    <location>
        <begin position="222"/>
        <end position="343"/>
    </location>
</feature>
<accession>A0A9P0LAV3</accession>
<proteinExistence type="predicted"/>
<dbReference type="SUPFAM" id="SSF49854">
    <property type="entry name" value="Spermadhesin, CUB domain"/>
    <property type="match status" value="1"/>
</dbReference>
<evidence type="ECO:0000256" key="3">
    <source>
        <dbReference type="SAM" id="SignalP"/>
    </source>
</evidence>
<keyword evidence="3" id="KW-0732">Signal</keyword>
<evidence type="ECO:0000256" key="2">
    <source>
        <dbReference type="PROSITE-ProRule" id="PRU00059"/>
    </source>
</evidence>
<reference evidence="5" key="1">
    <citation type="submission" date="2022-03" db="EMBL/GenBank/DDBJ databases">
        <authorList>
            <person name="Sayadi A."/>
        </authorList>
    </citation>
    <scope>NUCLEOTIDE SEQUENCE</scope>
</reference>
<comment type="caution">
    <text evidence="2">Lacks conserved residue(s) required for the propagation of feature annotation.</text>
</comment>